<name>A0A9E8LVH0_9BACI</name>
<keyword evidence="1" id="KW-1133">Transmembrane helix</keyword>
<protein>
    <submittedName>
        <fullName evidence="2">Stage III sporulation protein AF</fullName>
    </submittedName>
</protein>
<accession>A0A9E8LVH0</accession>
<keyword evidence="3" id="KW-1185">Reference proteome</keyword>
<feature type="transmembrane region" description="Helical" evidence="1">
    <location>
        <begin position="37"/>
        <end position="56"/>
    </location>
</feature>
<organism evidence="2 3">
    <name type="scientific">Fervidibacillus albus</name>
    <dbReference type="NCBI Taxonomy" id="2980026"/>
    <lineage>
        <taxon>Bacteria</taxon>
        <taxon>Bacillati</taxon>
        <taxon>Bacillota</taxon>
        <taxon>Bacilli</taxon>
        <taxon>Bacillales</taxon>
        <taxon>Bacillaceae</taxon>
        <taxon>Fervidibacillus</taxon>
    </lineage>
</organism>
<dbReference type="RefSeq" id="WP_275418244.1">
    <property type="nucleotide sequence ID" value="NZ_CP106878.1"/>
</dbReference>
<dbReference type="NCBIfam" id="TIGR02896">
    <property type="entry name" value="spore_III_AF"/>
    <property type="match status" value="1"/>
</dbReference>
<dbReference type="Pfam" id="PF09581">
    <property type="entry name" value="Spore_III_AF"/>
    <property type="match status" value="1"/>
</dbReference>
<keyword evidence="1" id="KW-0472">Membrane</keyword>
<dbReference type="KEGG" id="faf:OE104_03745"/>
<evidence type="ECO:0000313" key="2">
    <source>
        <dbReference type="EMBL" id="WAA10453.1"/>
    </source>
</evidence>
<reference evidence="2" key="1">
    <citation type="submission" date="2022-09" db="EMBL/GenBank/DDBJ databases">
        <title>Complete Genomes of Fervidibacillus albus and Fervidibacillus halotolerans isolated from tidal flat sediments.</title>
        <authorList>
            <person name="Kwon K.K."/>
            <person name="Yang S.-H."/>
            <person name="Park M.J."/>
            <person name="Oh H.-M."/>
        </authorList>
    </citation>
    <scope>NUCLEOTIDE SEQUENCE</scope>
    <source>
        <strain evidence="2">MEBiC13591</strain>
    </source>
</reference>
<keyword evidence="1" id="KW-0812">Transmembrane</keyword>
<feature type="transmembrane region" description="Helical" evidence="1">
    <location>
        <begin position="6"/>
        <end position="25"/>
    </location>
</feature>
<dbReference type="InterPro" id="IPR014245">
    <property type="entry name" value="Spore_III_AF"/>
</dbReference>
<proteinExistence type="predicted"/>
<sequence>MDYLSSWIANILLFIMLAAVVELLLPQSTMQKYVKLVLGLFMIVIILTPIFQLFSLDPKNIYGQFETETFSEQFETQNSLEEKKIEIQAQQRAYILEQTAVQMENYVEKELMDTFGYTIGQIRFELKDDRFDIPIEYEEIFEQTERIFVFLEVEEQSDIEPIQEVVVQPVRSFRNNEEGDEQLVQFLAQRWGIDQEIIEIQVEGGNGGN</sequence>
<dbReference type="AlphaFoldDB" id="A0A9E8LVH0"/>
<evidence type="ECO:0000313" key="3">
    <source>
        <dbReference type="Proteomes" id="UP001164718"/>
    </source>
</evidence>
<dbReference type="EMBL" id="CP106878">
    <property type="protein sequence ID" value="WAA10453.1"/>
    <property type="molecule type" value="Genomic_DNA"/>
</dbReference>
<gene>
    <name evidence="2" type="primary">spoIIIAF</name>
    <name evidence="2" type="ORF">OE104_03745</name>
</gene>
<dbReference type="Proteomes" id="UP001164718">
    <property type="component" value="Chromosome"/>
</dbReference>
<evidence type="ECO:0000256" key="1">
    <source>
        <dbReference type="SAM" id="Phobius"/>
    </source>
</evidence>